<dbReference type="Gene3D" id="3.40.50.300">
    <property type="entry name" value="P-loop containing nucleotide triphosphate hydrolases"/>
    <property type="match status" value="2"/>
</dbReference>
<dbReference type="GO" id="GO:0005524">
    <property type="term" value="F:ATP binding"/>
    <property type="evidence" value="ECO:0007669"/>
    <property type="project" value="UniProtKB-KW"/>
</dbReference>
<evidence type="ECO:0000313" key="16">
    <source>
        <dbReference type="EMBL" id="TGE16386.1"/>
    </source>
</evidence>
<dbReference type="RefSeq" id="WP_135497525.1">
    <property type="nucleotide sequence ID" value="NZ_SRLD01000016.1"/>
</dbReference>
<comment type="similarity">
    <text evidence="7 11">Belongs to the DEAD box helicase family.</text>
</comment>
<dbReference type="PROSITE" id="PS51192">
    <property type="entry name" value="HELICASE_ATP_BIND_1"/>
    <property type="match status" value="1"/>
</dbReference>
<dbReference type="PROSITE" id="PS00039">
    <property type="entry name" value="DEAD_ATP_HELICASE"/>
    <property type="match status" value="1"/>
</dbReference>
<dbReference type="GO" id="GO:0003676">
    <property type="term" value="F:nucleic acid binding"/>
    <property type="evidence" value="ECO:0007669"/>
    <property type="project" value="InterPro"/>
</dbReference>
<dbReference type="OrthoDB" id="974172at2"/>
<accession>A0A4Z0PLB3</accession>
<feature type="domain" description="DEAD-box RNA helicase Q" evidence="15">
    <location>
        <begin position="1"/>
        <end position="29"/>
    </location>
</feature>
<dbReference type="FunFam" id="3.40.50.300:FF:000108">
    <property type="entry name" value="ATP-dependent RNA helicase RhlE"/>
    <property type="match status" value="1"/>
</dbReference>
<feature type="compositionally biased region" description="Basic and acidic residues" evidence="12">
    <location>
        <begin position="407"/>
        <end position="423"/>
    </location>
</feature>
<dbReference type="GO" id="GO:0005829">
    <property type="term" value="C:cytosol"/>
    <property type="evidence" value="ECO:0007669"/>
    <property type="project" value="TreeGrafter"/>
</dbReference>
<dbReference type="SMART" id="SM00490">
    <property type="entry name" value="HELICc"/>
    <property type="match status" value="1"/>
</dbReference>
<feature type="domain" description="Helicase ATP-binding" evidence="13">
    <location>
        <begin position="32"/>
        <end position="209"/>
    </location>
</feature>
<dbReference type="PROSITE" id="PS51195">
    <property type="entry name" value="Q_MOTIF"/>
    <property type="match status" value="1"/>
</dbReference>
<evidence type="ECO:0000256" key="8">
    <source>
        <dbReference type="ARBA" id="ARBA00047984"/>
    </source>
</evidence>
<name>A0A4Z0PLB3_9BACT</name>
<dbReference type="InterPro" id="IPR000629">
    <property type="entry name" value="RNA-helicase_DEAD-box_CS"/>
</dbReference>
<dbReference type="SMART" id="SM00487">
    <property type="entry name" value="DEXDc"/>
    <property type="match status" value="1"/>
</dbReference>
<dbReference type="InterPro" id="IPR044742">
    <property type="entry name" value="DEAD/DEAH_RhlB"/>
</dbReference>
<evidence type="ECO:0000256" key="11">
    <source>
        <dbReference type="RuleBase" id="RU000492"/>
    </source>
</evidence>
<organism evidence="16 17">
    <name type="scientific">Hymenobacter elongatus</name>
    <dbReference type="NCBI Taxonomy" id="877208"/>
    <lineage>
        <taxon>Bacteria</taxon>
        <taxon>Pseudomonadati</taxon>
        <taxon>Bacteroidota</taxon>
        <taxon>Cytophagia</taxon>
        <taxon>Cytophagales</taxon>
        <taxon>Hymenobacteraceae</taxon>
        <taxon>Hymenobacter</taxon>
    </lineage>
</organism>
<dbReference type="EMBL" id="SRLD01000016">
    <property type="protein sequence ID" value="TGE16386.1"/>
    <property type="molecule type" value="Genomic_DNA"/>
</dbReference>
<dbReference type="InterPro" id="IPR014014">
    <property type="entry name" value="RNA_helicase_DEAD_Q_motif"/>
</dbReference>
<evidence type="ECO:0000313" key="17">
    <source>
        <dbReference type="Proteomes" id="UP000297739"/>
    </source>
</evidence>
<dbReference type="GO" id="GO:0009266">
    <property type="term" value="P:response to temperature stimulus"/>
    <property type="evidence" value="ECO:0007669"/>
    <property type="project" value="UniProtKB-ARBA"/>
</dbReference>
<keyword evidence="4 11" id="KW-0378">Hydrolase</keyword>
<dbReference type="InterPro" id="IPR014001">
    <property type="entry name" value="Helicase_ATP-bd"/>
</dbReference>
<dbReference type="Proteomes" id="UP000297739">
    <property type="component" value="Unassembled WGS sequence"/>
</dbReference>
<evidence type="ECO:0000256" key="2">
    <source>
        <dbReference type="ARBA" id="ARBA00022490"/>
    </source>
</evidence>
<sequence>MTFDELNLVQPILRALHEEGYTTPTPIQQQAIPHVLDGRDLLGVAQTGTGKTAAFTVPILQILSQTAKLENHSHSRIRCMVLTPTRELAIQIGESFAAYGRHLPLRHTVIFGGVGQTPQTNALRRGVEVLIATPGRLLDLMNQGFVDLRHIEVFVLDEADRMLDMGFINDIKRILPKLPTSRQTLFFSATMPGTIQELANSILKPNPVKVAVTPVSSTADTITQSVYMVPKNDKPELLEHILQDKAIKRVLVFTRTKHGADKVVKTLAKANIPAEAIHGNKSQNHRQRALSNFKAGNTRVLVATDIAARGIDVDELTHVINYEVPNEPETYVHRIGRTGRAGADGKALTFCDEEERAYLQDIQKLIRREIPVVSDHPYFSMFVVPVPLTGGPAIQRPKGPAGRAPRPARDGRSGDSRSGDARAPRTGGAGPARSAGSTAGRSESRPASGGGRSTSANSNRPAGGRPASSGGGNSSPRRRFRNDGTGQ</sequence>
<evidence type="ECO:0000256" key="6">
    <source>
        <dbReference type="ARBA" id="ARBA00022840"/>
    </source>
</evidence>
<evidence type="ECO:0000256" key="5">
    <source>
        <dbReference type="ARBA" id="ARBA00022806"/>
    </source>
</evidence>
<feature type="short sequence motif" description="Q motif" evidence="10">
    <location>
        <begin position="1"/>
        <end position="29"/>
    </location>
</feature>
<keyword evidence="17" id="KW-1185">Reference proteome</keyword>
<dbReference type="SUPFAM" id="SSF52540">
    <property type="entry name" value="P-loop containing nucleoside triphosphate hydrolases"/>
    <property type="match status" value="1"/>
</dbReference>
<feature type="compositionally biased region" description="Low complexity" evidence="12">
    <location>
        <begin position="431"/>
        <end position="441"/>
    </location>
</feature>
<dbReference type="Pfam" id="PF00271">
    <property type="entry name" value="Helicase_C"/>
    <property type="match status" value="1"/>
</dbReference>
<comment type="catalytic activity">
    <reaction evidence="8">
        <text>ATP + H2O = ADP + phosphate + H(+)</text>
        <dbReference type="Rhea" id="RHEA:13065"/>
        <dbReference type="ChEBI" id="CHEBI:15377"/>
        <dbReference type="ChEBI" id="CHEBI:15378"/>
        <dbReference type="ChEBI" id="CHEBI:30616"/>
        <dbReference type="ChEBI" id="CHEBI:43474"/>
        <dbReference type="ChEBI" id="CHEBI:456216"/>
        <dbReference type="EC" id="3.6.4.13"/>
    </reaction>
</comment>
<keyword evidence="5 11" id="KW-0347">Helicase</keyword>
<dbReference type="InterPro" id="IPR027417">
    <property type="entry name" value="P-loop_NTPase"/>
</dbReference>
<evidence type="ECO:0000256" key="12">
    <source>
        <dbReference type="SAM" id="MobiDB-lite"/>
    </source>
</evidence>
<feature type="region of interest" description="Disordered" evidence="12">
    <location>
        <begin position="390"/>
        <end position="487"/>
    </location>
</feature>
<evidence type="ECO:0000256" key="3">
    <source>
        <dbReference type="ARBA" id="ARBA00022741"/>
    </source>
</evidence>
<gene>
    <name evidence="16" type="ORF">E5J99_09675</name>
</gene>
<evidence type="ECO:0000256" key="7">
    <source>
        <dbReference type="ARBA" id="ARBA00038437"/>
    </source>
</evidence>
<dbReference type="CDD" id="cd00268">
    <property type="entry name" value="DEADc"/>
    <property type="match status" value="1"/>
</dbReference>
<dbReference type="GO" id="GO:0016787">
    <property type="term" value="F:hydrolase activity"/>
    <property type="evidence" value="ECO:0007669"/>
    <property type="project" value="UniProtKB-KW"/>
</dbReference>
<dbReference type="Pfam" id="PF00270">
    <property type="entry name" value="DEAD"/>
    <property type="match status" value="1"/>
</dbReference>
<dbReference type="InterPro" id="IPR050079">
    <property type="entry name" value="DEAD_box_RNA_helicase"/>
</dbReference>
<dbReference type="GO" id="GO:0042255">
    <property type="term" value="P:ribosome assembly"/>
    <property type="evidence" value="ECO:0007669"/>
    <property type="project" value="UniProtKB-ARBA"/>
</dbReference>
<feature type="domain" description="Helicase C-terminal" evidence="14">
    <location>
        <begin position="233"/>
        <end position="381"/>
    </location>
</feature>
<dbReference type="EC" id="3.6.4.13" evidence="1"/>
<evidence type="ECO:0000256" key="4">
    <source>
        <dbReference type="ARBA" id="ARBA00022801"/>
    </source>
</evidence>
<evidence type="ECO:0000256" key="10">
    <source>
        <dbReference type="PROSITE-ProRule" id="PRU00552"/>
    </source>
</evidence>
<evidence type="ECO:0000256" key="1">
    <source>
        <dbReference type="ARBA" id="ARBA00012552"/>
    </source>
</evidence>
<dbReference type="PANTHER" id="PTHR47959:SF13">
    <property type="entry name" value="ATP-DEPENDENT RNA HELICASE RHLE"/>
    <property type="match status" value="1"/>
</dbReference>
<keyword evidence="2" id="KW-0963">Cytoplasm</keyword>
<keyword evidence="6 11" id="KW-0067">ATP-binding</keyword>
<comment type="caution">
    <text evidence="16">The sequence shown here is derived from an EMBL/GenBank/DDBJ whole genome shotgun (WGS) entry which is preliminary data.</text>
</comment>
<evidence type="ECO:0000256" key="9">
    <source>
        <dbReference type="ARBA" id="ARBA00074363"/>
    </source>
</evidence>
<dbReference type="CDD" id="cd18787">
    <property type="entry name" value="SF2_C_DEAD"/>
    <property type="match status" value="1"/>
</dbReference>
<dbReference type="AlphaFoldDB" id="A0A4Z0PLB3"/>
<protein>
    <recommendedName>
        <fullName evidence="9">DEAD-box ATP-dependent RNA helicase RhpA</fullName>
        <ecNumber evidence="1">3.6.4.13</ecNumber>
    </recommendedName>
</protein>
<evidence type="ECO:0000259" key="15">
    <source>
        <dbReference type="PROSITE" id="PS51195"/>
    </source>
</evidence>
<keyword evidence="3 11" id="KW-0547">Nucleotide-binding</keyword>
<dbReference type="InterPro" id="IPR011545">
    <property type="entry name" value="DEAD/DEAH_box_helicase_dom"/>
</dbReference>
<proteinExistence type="inferred from homology"/>
<dbReference type="PROSITE" id="PS51194">
    <property type="entry name" value="HELICASE_CTER"/>
    <property type="match status" value="1"/>
</dbReference>
<reference evidence="16 17" key="1">
    <citation type="submission" date="2019-04" db="EMBL/GenBank/DDBJ databases">
        <authorList>
            <person name="Feng G."/>
            <person name="Zhang J."/>
            <person name="Zhu H."/>
        </authorList>
    </citation>
    <scope>NUCLEOTIDE SEQUENCE [LARGE SCALE GENOMIC DNA]</scope>
    <source>
        <strain evidence="16 17">JCM 17223</strain>
    </source>
</reference>
<feature type="compositionally biased region" description="Low complexity" evidence="12">
    <location>
        <begin position="396"/>
        <end position="405"/>
    </location>
</feature>
<evidence type="ECO:0000259" key="14">
    <source>
        <dbReference type="PROSITE" id="PS51194"/>
    </source>
</evidence>
<dbReference type="PANTHER" id="PTHR47959">
    <property type="entry name" value="ATP-DEPENDENT RNA HELICASE RHLE-RELATED"/>
    <property type="match status" value="1"/>
</dbReference>
<dbReference type="InterPro" id="IPR001650">
    <property type="entry name" value="Helicase_C-like"/>
</dbReference>
<evidence type="ECO:0000259" key="13">
    <source>
        <dbReference type="PROSITE" id="PS51192"/>
    </source>
</evidence>
<dbReference type="GO" id="GO:0003724">
    <property type="term" value="F:RNA helicase activity"/>
    <property type="evidence" value="ECO:0007669"/>
    <property type="project" value="UniProtKB-EC"/>
</dbReference>